<sequence>NAAFAHRAIAEISVDPDINENKRALEHGRMYLEAANKTEQVHLIQLAYHVLGWLYLQVYLNSATKHTSLLEKGKRWCEKCVAYLEQKAAEIDCDQRAVRMGRDSACRRARVRQVLSQICDKLGMVQLARCHHGAVMAYASRTADFDLQYRCLLAKLDFTGEQRLKTAIELVHVASNLSSRELLEAQLILAQEKARVKDFEGAKWDLISMLSSKGFTKLEADEQKSFHQLLILVYKTIERLKEVKELDEHQQSRVYEKIADEFYEVELREVSLNFYKLMLDHAKSVRERVAASVSVAITAKELSRYEEAYEYFVRVEMLESELNISDLKRAETAICIACTACNVRTLPNSRILDLFARAESCAVTNAQKCDLYEAMLEFLRKSNAEESLIKSTEDKMAKTKSAADEEREIGDGTIEDDFDSDARSSFADRWDEMTDMEIIQRCTVESSRRSVEERINREKDKRINSYGETRLHEAARGDDIVYLKALVAAGYNVNARDEGGWTPLHEAIGAQKLENLRLLLQAGAKTDIRSREGNISAEGQRTDSGGLTPLMEACDRGSTAMIDTLLEFGANVSLKNPDSWTAVDFLRNAITAGMVEEEDMSEAERLIHLMEDKLRKANIRVSNVPPPKKIAEKSEQKSRSLERRPHSSRNEQLSPEECNLREYRRTMCKLGRGSVHEYVSVDEVASTGSAHSTRPEGTAGRVAVLGEDLNALLYGGEETTENCLESLIESGPSRSSLSERSPPERPISLGKPTRQNTDYGANDFVEDDIGEIKRQRGSRTRKRHSSPVALRSSASKMPRHIELPDSSSSDEEILIDSTNSTSHSNFMDAEHTSVPFATGTKTERPSGDAVRLNAATGIIASSSQNTAQSSKPIIRSSSCASTTQQQTSVADRLLFVKVVFMTDAGVRLKTKGIPFPSASRLCDVKARCKSEVEAEGEFQSLSLYDGDCELDDETPLELVAGCNKLVECRVFGWMPPSPAHLYATKSARLMSNIVRALGNALDGRLCVSEENVREDTAFIAALLAFAPRSLSAICIDGNEWSVELVEVIGKMAADLNELSMECCQLNSKGVRLLLETGRSYTQLTKLNMSFNDLSTSNVSDSIASLVHACPNISTLHLACCNLEHSTATQLVDVISECNHLKELDLSQNGSITAEHIARILSSCSKLKRLNVAATGVTEINAKVDVVSELSDINLSLCDLCDDPEALFDWLLKCCHEMASIDLRATNISYAQLETFCKRKGAKQPISTLKLAGCTAIESDVDAFVSLLKLLVTTDFAIKFDLGEEFKSKIIAALPESFVFCIA</sequence>
<gene>
    <name evidence="6" type="ORF">Tcan_12248</name>
</gene>
<dbReference type="GO" id="GO:0043596">
    <property type="term" value="C:nuclear replication fork"/>
    <property type="evidence" value="ECO:0007669"/>
    <property type="project" value="TreeGrafter"/>
</dbReference>
<organism evidence="6 7">
    <name type="scientific">Toxocara canis</name>
    <name type="common">Canine roundworm</name>
    <dbReference type="NCBI Taxonomy" id="6265"/>
    <lineage>
        <taxon>Eukaryota</taxon>
        <taxon>Metazoa</taxon>
        <taxon>Ecdysozoa</taxon>
        <taxon>Nematoda</taxon>
        <taxon>Chromadorea</taxon>
        <taxon>Rhabditida</taxon>
        <taxon>Spirurina</taxon>
        <taxon>Ascaridomorpha</taxon>
        <taxon>Ascaridoidea</taxon>
        <taxon>Toxocaridae</taxon>
        <taxon>Toxocara</taxon>
    </lineage>
</organism>
<evidence type="ECO:0000256" key="1">
    <source>
        <dbReference type="ARBA" id="ARBA00004123"/>
    </source>
</evidence>
<keyword evidence="3" id="KW-0539">Nucleus</keyword>
<dbReference type="GO" id="GO:0031297">
    <property type="term" value="P:replication fork processing"/>
    <property type="evidence" value="ECO:0007669"/>
    <property type="project" value="TreeGrafter"/>
</dbReference>
<keyword evidence="2" id="KW-0677">Repeat</keyword>
<keyword evidence="7" id="KW-1185">Reference proteome</keyword>
<dbReference type="SUPFAM" id="SSF52047">
    <property type="entry name" value="RNI-like"/>
    <property type="match status" value="1"/>
</dbReference>
<feature type="compositionally biased region" description="Basic and acidic residues" evidence="5">
    <location>
        <begin position="395"/>
        <end position="404"/>
    </location>
</feature>
<feature type="repeat" description="ANK" evidence="4">
    <location>
        <begin position="545"/>
        <end position="577"/>
    </location>
</feature>
<feature type="compositionally biased region" description="Basic residues" evidence="5">
    <location>
        <begin position="775"/>
        <end position="785"/>
    </location>
</feature>
<dbReference type="SUPFAM" id="SSF48403">
    <property type="entry name" value="Ankyrin repeat"/>
    <property type="match status" value="1"/>
</dbReference>
<dbReference type="Pfam" id="PF00023">
    <property type="entry name" value="Ank"/>
    <property type="match status" value="1"/>
</dbReference>
<dbReference type="Gene3D" id="3.80.10.10">
    <property type="entry name" value="Ribonuclease Inhibitor"/>
    <property type="match status" value="1"/>
</dbReference>
<dbReference type="PROSITE" id="PS50297">
    <property type="entry name" value="ANK_REP_REGION"/>
    <property type="match status" value="3"/>
</dbReference>
<feature type="repeat" description="ANK" evidence="4">
    <location>
        <begin position="466"/>
        <end position="498"/>
    </location>
</feature>
<dbReference type="STRING" id="6265.A0A0B2VLK9"/>
<dbReference type="OMA" id="KWDLISM"/>
<dbReference type="SMART" id="SM00248">
    <property type="entry name" value="ANK"/>
    <property type="match status" value="4"/>
</dbReference>
<protein>
    <submittedName>
        <fullName evidence="6">Tonsoku-like protein</fullName>
    </submittedName>
</protein>
<dbReference type="InterPro" id="IPR052311">
    <property type="entry name" value="MMS22L-TONSL_complex_comp"/>
</dbReference>
<comment type="caution">
    <text evidence="6">The sequence shown here is derived from an EMBL/GenBank/DDBJ whole genome shotgun (WGS) entry which is preliminary data.</text>
</comment>
<dbReference type="Gene3D" id="1.25.40.20">
    <property type="entry name" value="Ankyrin repeat-containing domain"/>
    <property type="match status" value="2"/>
</dbReference>
<evidence type="ECO:0000256" key="4">
    <source>
        <dbReference type="PROSITE-ProRule" id="PRU00023"/>
    </source>
</evidence>
<proteinExistence type="predicted"/>
<dbReference type="PANTHER" id="PTHR46358:SF1">
    <property type="entry name" value="TONSOKU-LIKE PROTEIN"/>
    <property type="match status" value="1"/>
</dbReference>
<feature type="non-terminal residue" evidence="6">
    <location>
        <position position="1"/>
    </location>
</feature>
<feature type="compositionally biased region" description="Acidic residues" evidence="5">
    <location>
        <begin position="405"/>
        <end position="418"/>
    </location>
</feature>
<evidence type="ECO:0000313" key="6">
    <source>
        <dbReference type="EMBL" id="KHN84381.1"/>
    </source>
</evidence>
<dbReference type="InterPro" id="IPR036770">
    <property type="entry name" value="Ankyrin_rpt-contain_sf"/>
</dbReference>
<dbReference type="PROSITE" id="PS50088">
    <property type="entry name" value="ANK_REPEAT"/>
    <property type="match status" value="3"/>
</dbReference>
<evidence type="ECO:0000313" key="7">
    <source>
        <dbReference type="Proteomes" id="UP000031036"/>
    </source>
</evidence>
<accession>A0A0B2VLK9</accession>
<name>A0A0B2VLK9_TOXCA</name>
<feature type="region of interest" description="Disordered" evidence="5">
    <location>
        <begin position="395"/>
        <end position="418"/>
    </location>
</feature>
<feature type="region of interest" description="Disordered" evidence="5">
    <location>
        <begin position="618"/>
        <end position="657"/>
    </location>
</feature>
<dbReference type="OrthoDB" id="4772757at2759"/>
<feature type="region of interest" description="Disordered" evidence="5">
    <location>
        <begin position="729"/>
        <end position="811"/>
    </location>
</feature>
<reference evidence="6 7" key="1">
    <citation type="submission" date="2014-11" db="EMBL/GenBank/DDBJ databases">
        <title>Genetic blueprint of the zoonotic pathogen Toxocara canis.</title>
        <authorList>
            <person name="Zhu X.-Q."/>
            <person name="Korhonen P.K."/>
            <person name="Cai H."/>
            <person name="Young N.D."/>
            <person name="Nejsum P."/>
            <person name="von Samson-Himmelstjerna G."/>
            <person name="Boag P.R."/>
            <person name="Tan P."/>
            <person name="Li Q."/>
            <person name="Min J."/>
            <person name="Yang Y."/>
            <person name="Wang X."/>
            <person name="Fang X."/>
            <person name="Hall R.S."/>
            <person name="Hofmann A."/>
            <person name="Sternberg P.W."/>
            <person name="Jex A.R."/>
            <person name="Gasser R.B."/>
        </authorList>
    </citation>
    <scope>NUCLEOTIDE SEQUENCE [LARGE SCALE GENOMIC DNA]</scope>
    <source>
        <strain evidence="6">PN_DK_2014</strain>
    </source>
</reference>
<keyword evidence="4" id="KW-0040">ANK repeat</keyword>
<dbReference type="InterPro" id="IPR032675">
    <property type="entry name" value="LRR_dom_sf"/>
</dbReference>
<feature type="compositionally biased region" description="Low complexity" evidence="5">
    <location>
        <begin position="729"/>
        <end position="740"/>
    </location>
</feature>
<comment type="subcellular location">
    <subcellularLocation>
        <location evidence="1">Nucleus</location>
    </subcellularLocation>
</comment>
<dbReference type="EMBL" id="JPKZ01000987">
    <property type="protein sequence ID" value="KHN84381.1"/>
    <property type="molecule type" value="Genomic_DNA"/>
</dbReference>
<dbReference type="InterPro" id="IPR002110">
    <property type="entry name" value="Ankyrin_rpt"/>
</dbReference>
<dbReference type="Pfam" id="PF12796">
    <property type="entry name" value="Ank_2"/>
    <property type="match status" value="1"/>
</dbReference>
<dbReference type="GO" id="GO:0000724">
    <property type="term" value="P:double-strand break repair via homologous recombination"/>
    <property type="evidence" value="ECO:0007669"/>
    <property type="project" value="TreeGrafter"/>
</dbReference>
<feature type="repeat" description="ANK" evidence="4">
    <location>
        <begin position="499"/>
        <end position="531"/>
    </location>
</feature>
<dbReference type="PANTHER" id="PTHR46358">
    <property type="entry name" value="TONSOKU-LIKE PROTEIN"/>
    <property type="match status" value="1"/>
</dbReference>
<evidence type="ECO:0000256" key="5">
    <source>
        <dbReference type="SAM" id="MobiDB-lite"/>
    </source>
</evidence>
<evidence type="ECO:0000256" key="3">
    <source>
        <dbReference type="ARBA" id="ARBA00023242"/>
    </source>
</evidence>
<evidence type="ECO:0000256" key="2">
    <source>
        <dbReference type="ARBA" id="ARBA00022737"/>
    </source>
</evidence>
<feature type="compositionally biased region" description="Basic and acidic residues" evidence="5">
    <location>
        <begin position="629"/>
        <end position="649"/>
    </location>
</feature>
<dbReference type="Proteomes" id="UP000031036">
    <property type="component" value="Unassembled WGS sequence"/>
</dbReference>